<evidence type="ECO:0000256" key="5">
    <source>
        <dbReference type="RuleBase" id="RU004504"/>
    </source>
</evidence>
<dbReference type="InterPro" id="IPR000192">
    <property type="entry name" value="Aminotrans_V_dom"/>
</dbReference>
<keyword evidence="3" id="KW-0663">Pyridoxal phosphate</keyword>
<dbReference type="InterPro" id="IPR015422">
    <property type="entry name" value="PyrdxlP-dep_Trfase_small"/>
</dbReference>
<keyword evidence="8" id="KW-1185">Reference proteome</keyword>
<feature type="domain" description="Aminotransferase class V" evidence="6">
    <location>
        <begin position="42"/>
        <end position="341"/>
    </location>
</feature>
<dbReference type="InterPro" id="IPR015421">
    <property type="entry name" value="PyrdxlP-dep_Trfase_major"/>
</dbReference>
<dbReference type="Gene3D" id="3.90.1150.10">
    <property type="entry name" value="Aspartate Aminotransferase, domain 1"/>
    <property type="match status" value="1"/>
</dbReference>
<evidence type="ECO:0000256" key="4">
    <source>
        <dbReference type="RuleBase" id="RU004075"/>
    </source>
</evidence>
<dbReference type="PANTHER" id="PTHR21152:SF40">
    <property type="entry name" value="ALANINE--GLYOXYLATE AMINOTRANSFERASE"/>
    <property type="match status" value="1"/>
</dbReference>
<dbReference type="GO" id="GO:0004760">
    <property type="term" value="F:L-serine-pyruvate transaminase activity"/>
    <property type="evidence" value="ECO:0007669"/>
    <property type="project" value="TreeGrafter"/>
</dbReference>
<evidence type="ECO:0000259" key="6">
    <source>
        <dbReference type="Pfam" id="PF00266"/>
    </source>
</evidence>
<comment type="cofactor">
    <cofactor evidence="1 5">
        <name>pyridoxal 5'-phosphate</name>
        <dbReference type="ChEBI" id="CHEBI:597326"/>
    </cofactor>
</comment>
<dbReference type="AlphaFoldDB" id="A0A977PLE3"/>
<dbReference type="Proteomes" id="UP001063698">
    <property type="component" value="Chromosome"/>
</dbReference>
<name>A0A977PLE3_9CREN</name>
<dbReference type="PIRSF" id="PIRSF000524">
    <property type="entry name" value="SPT"/>
    <property type="match status" value="1"/>
</dbReference>
<dbReference type="PANTHER" id="PTHR21152">
    <property type="entry name" value="AMINOTRANSFERASE CLASS V"/>
    <property type="match status" value="1"/>
</dbReference>
<dbReference type="KEGG" id="ipc:IPA_04465"/>
<reference evidence="7" key="1">
    <citation type="submission" date="2013-11" db="EMBL/GenBank/DDBJ databases">
        <title>Comparative genomics of Ignicoccus.</title>
        <authorList>
            <person name="Podar M."/>
        </authorList>
    </citation>
    <scope>NUCLEOTIDE SEQUENCE</scope>
    <source>
        <strain evidence="7">DSM 13166</strain>
    </source>
</reference>
<comment type="similarity">
    <text evidence="2 4">Belongs to the class-V pyridoxal-phosphate-dependent aminotransferase family.</text>
</comment>
<dbReference type="InterPro" id="IPR015424">
    <property type="entry name" value="PyrdxlP-dep_Trfase"/>
</dbReference>
<dbReference type="InterPro" id="IPR024169">
    <property type="entry name" value="SP_NH2Trfase/AEP_transaminase"/>
</dbReference>
<dbReference type="GO" id="GO:0008453">
    <property type="term" value="F:alanine-glyoxylate transaminase activity"/>
    <property type="evidence" value="ECO:0007669"/>
    <property type="project" value="TreeGrafter"/>
</dbReference>
<evidence type="ECO:0000313" key="8">
    <source>
        <dbReference type="Proteomes" id="UP001063698"/>
    </source>
</evidence>
<accession>A0A977PLE3</accession>
<organism evidence="7 8">
    <name type="scientific">Ignicoccus pacificus DSM 13166</name>
    <dbReference type="NCBI Taxonomy" id="940294"/>
    <lineage>
        <taxon>Archaea</taxon>
        <taxon>Thermoproteota</taxon>
        <taxon>Thermoprotei</taxon>
        <taxon>Desulfurococcales</taxon>
        <taxon>Desulfurococcaceae</taxon>
        <taxon>Ignicoccus</taxon>
    </lineage>
</organism>
<evidence type="ECO:0000256" key="3">
    <source>
        <dbReference type="ARBA" id="ARBA00022898"/>
    </source>
</evidence>
<sequence length="392" mass="43690">MINYILNAGDHDGFRALEWKQLLLPGPVTLHPDVQLSQALPMINHRGTEFRELMRQVISKLRKIYGCDCDIALLTASGTGAIEAMLINFLAPNEKLLVVQTGVFSDRMAKIAKTLGMEVELIEPKEGEGITPEELDSVMKRVKPDAVGVVANETSTGVAHKNLEELAKVVHSNDAIILVDAVSYLGGHELHMDSMDLDAVASATQKALMSPPGLSFVAYRERAAQRLQEVPRRSVYWDFLSYKKFYDEKHETPATPAVSTMFALNKALDIILEIGLSNWINRHRAFAEALNFAIERSGGKVYPHPNWRSNTIVVPYVPEGMTPAMVKNLAKEKWGLEIGSGGWKIKEKTVRIGTMGWYGRNVVYRAIRMIVDIYGGEKSVAEEAFDYYLSLL</sequence>
<dbReference type="PROSITE" id="PS00595">
    <property type="entry name" value="AA_TRANSFER_CLASS_5"/>
    <property type="match status" value="1"/>
</dbReference>
<proteinExistence type="inferred from homology"/>
<dbReference type="EMBL" id="CP006868">
    <property type="protein sequence ID" value="UXD22409.1"/>
    <property type="molecule type" value="Genomic_DNA"/>
</dbReference>
<evidence type="ECO:0000256" key="1">
    <source>
        <dbReference type="ARBA" id="ARBA00001933"/>
    </source>
</evidence>
<gene>
    <name evidence="7" type="ORF">IPA_04465</name>
</gene>
<dbReference type="Gene3D" id="3.40.640.10">
    <property type="entry name" value="Type I PLP-dependent aspartate aminotransferase-like (Major domain)"/>
    <property type="match status" value="1"/>
</dbReference>
<dbReference type="Pfam" id="PF00266">
    <property type="entry name" value="Aminotran_5"/>
    <property type="match status" value="1"/>
</dbReference>
<evidence type="ECO:0000313" key="7">
    <source>
        <dbReference type="EMBL" id="UXD22409.1"/>
    </source>
</evidence>
<dbReference type="InterPro" id="IPR020578">
    <property type="entry name" value="Aminotrans_V_PyrdxlP_BS"/>
</dbReference>
<protein>
    <recommendedName>
        <fullName evidence="6">Aminotransferase class V domain-containing protein</fullName>
    </recommendedName>
</protein>
<evidence type="ECO:0000256" key="2">
    <source>
        <dbReference type="ARBA" id="ARBA00009236"/>
    </source>
</evidence>
<dbReference type="GO" id="GO:0019265">
    <property type="term" value="P:glycine biosynthetic process, by transamination of glyoxylate"/>
    <property type="evidence" value="ECO:0007669"/>
    <property type="project" value="TreeGrafter"/>
</dbReference>
<dbReference type="SUPFAM" id="SSF53383">
    <property type="entry name" value="PLP-dependent transferases"/>
    <property type="match status" value="1"/>
</dbReference>